<sequence length="132" mass="14418">MSAGLGPWLLALALALWPAGLWAQLRLQEAGGGLRAAGDSVTLSCRGSGFTFENYYIYWYRQAPGGSLQWISFISRPTGSRKEYGAAVEGRAKISRDNSRSEAYLSLRPLQPQDSARYFCARHTGTGNVAEL</sequence>
<dbReference type="GO" id="GO:0005576">
    <property type="term" value="C:extracellular region"/>
    <property type="evidence" value="ECO:0007669"/>
    <property type="project" value="UniProtKB-ARBA"/>
</dbReference>
<dbReference type="Ensembl" id="ENSCMUT00000030198.1">
    <property type="protein sequence ID" value="ENSCMUP00000034235.1"/>
    <property type="gene ID" value="ENSCMUG00000020165.1"/>
</dbReference>
<reference evidence="6" key="2">
    <citation type="submission" date="2025-05" db="UniProtKB">
        <authorList>
            <consortium name="Ensembl"/>
        </authorList>
    </citation>
    <scope>IDENTIFICATION</scope>
</reference>
<feature type="domain" description="Ig-like" evidence="5">
    <location>
        <begin position="38"/>
        <end position="120"/>
    </location>
</feature>
<dbReference type="InterPro" id="IPR003599">
    <property type="entry name" value="Ig_sub"/>
</dbReference>
<evidence type="ECO:0000256" key="1">
    <source>
        <dbReference type="ARBA" id="ARBA00022859"/>
    </source>
</evidence>
<dbReference type="InterPro" id="IPR013106">
    <property type="entry name" value="Ig_V-set"/>
</dbReference>
<evidence type="ECO:0000256" key="4">
    <source>
        <dbReference type="SAM" id="SignalP"/>
    </source>
</evidence>
<protein>
    <recommendedName>
        <fullName evidence="5">Ig-like domain-containing protein</fullName>
    </recommendedName>
</protein>
<dbReference type="GO" id="GO:0002250">
    <property type="term" value="P:adaptive immune response"/>
    <property type="evidence" value="ECO:0007669"/>
    <property type="project" value="UniProtKB-KW"/>
</dbReference>
<dbReference type="Ensembl" id="ENSCMUT00000030437.1">
    <property type="protein sequence ID" value="ENSCMUP00000028212.1"/>
    <property type="gene ID" value="ENSCMUG00000020165.1"/>
</dbReference>
<dbReference type="Proteomes" id="UP000694553">
    <property type="component" value="Unassembled WGS sequence"/>
</dbReference>
<accession>A0A8U7NHY3</accession>
<dbReference type="Ensembl" id="ENSCMUT00000034091.1">
    <property type="protein sequence ID" value="ENSCMUP00000028231.1"/>
    <property type="gene ID" value="ENSCMUG00000020165.1"/>
</dbReference>
<feature type="signal peptide" evidence="4">
    <location>
        <begin position="1"/>
        <end position="23"/>
    </location>
</feature>
<dbReference type="InterPro" id="IPR007110">
    <property type="entry name" value="Ig-like_dom"/>
</dbReference>
<dbReference type="Gene3D" id="2.60.40.10">
    <property type="entry name" value="Immunoglobulins"/>
    <property type="match status" value="1"/>
</dbReference>
<dbReference type="SMART" id="SM00409">
    <property type="entry name" value="IG"/>
    <property type="match status" value="1"/>
</dbReference>
<name>A0A8U7NHY3_CORMO</name>
<dbReference type="PANTHER" id="PTHR23266">
    <property type="entry name" value="IMMUNOGLOBULIN HEAVY CHAIN"/>
    <property type="match status" value="1"/>
</dbReference>
<keyword evidence="4" id="KW-0732">Signal</keyword>
<keyword evidence="1" id="KW-0391">Immunity</keyword>
<keyword evidence="3" id="KW-1280">Immunoglobulin</keyword>
<dbReference type="GO" id="GO:0019814">
    <property type="term" value="C:immunoglobulin complex"/>
    <property type="evidence" value="ECO:0007669"/>
    <property type="project" value="UniProtKB-KW"/>
</dbReference>
<dbReference type="InterPro" id="IPR013783">
    <property type="entry name" value="Ig-like_fold"/>
</dbReference>
<evidence type="ECO:0000256" key="2">
    <source>
        <dbReference type="ARBA" id="ARBA00023130"/>
    </source>
</evidence>
<evidence type="ECO:0000259" key="5">
    <source>
        <dbReference type="PROSITE" id="PS50835"/>
    </source>
</evidence>
<dbReference type="SMART" id="SM00406">
    <property type="entry name" value="IGv"/>
    <property type="match status" value="1"/>
</dbReference>
<proteinExistence type="predicted"/>
<feature type="chain" id="PRO_5044694388" description="Ig-like domain-containing protein" evidence="4">
    <location>
        <begin position="24"/>
        <end position="132"/>
    </location>
</feature>
<dbReference type="Ensembl" id="ENSCMUT00000035644.1">
    <property type="protein sequence ID" value="ENSCMUP00000032532.1"/>
    <property type="gene ID" value="ENSCMUG00000020165.1"/>
</dbReference>
<evidence type="ECO:0000313" key="7">
    <source>
        <dbReference type="Proteomes" id="UP000694553"/>
    </source>
</evidence>
<dbReference type="InterPro" id="IPR036179">
    <property type="entry name" value="Ig-like_dom_sf"/>
</dbReference>
<reference evidence="7" key="1">
    <citation type="submission" date="2019-10" db="EMBL/GenBank/DDBJ databases">
        <title>Corvus moneduloides (New Caledonian crow) genome, bCorMon1, primary haplotype.</title>
        <authorList>
            <person name="Rutz C."/>
            <person name="Fungtammasan C."/>
            <person name="Mountcastle J."/>
            <person name="Formenti G."/>
            <person name="Chow W."/>
            <person name="Howe K."/>
            <person name="Steele M.P."/>
            <person name="Fernandes J."/>
            <person name="Gilbert M.T.P."/>
            <person name="Fedrigo O."/>
            <person name="Jarvis E.D."/>
            <person name="Gemmell N."/>
        </authorList>
    </citation>
    <scope>NUCLEOTIDE SEQUENCE [LARGE SCALE GENOMIC DNA]</scope>
</reference>
<dbReference type="PROSITE" id="PS50835">
    <property type="entry name" value="IG_LIKE"/>
    <property type="match status" value="1"/>
</dbReference>
<keyword evidence="2" id="KW-1064">Adaptive immunity</keyword>
<dbReference type="InterPro" id="IPR050199">
    <property type="entry name" value="IgHV"/>
</dbReference>
<evidence type="ECO:0000313" key="6">
    <source>
        <dbReference type="Ensembl" id="ENSCMUP00000028212.1"/>
    </source>
</evidence>
<dbReference type="Ensembl" id="ENSCMUT00000035861.1">
    <property type="protein sequence ID" value="ENSCMUP00000034384.1"/>
    <property type="gene ID" value="ENSCMUG00000020165.1"/>
</dbReference>
<organism evidence="6 7">
    <name type="scientific">Corvus moneduloides</name>
    <name type="common">New Caledonian crow</name>
    <dbReference type="NCBI Taxonomy" id="1196302"/>
    <lineage>
        <taxon>Eukaryota</taxon>
        <taxon>Metazoa</taxon>
        <taxon>Chordata</taxon>
        <taxon>Craniata</taxon>
        <taxon>Vertebrata</taxon>
        <taxon>Euteleostomi</taxon>
        <taxon>Archelosauria</taxon>
        <taxon>Archosauria</taxon>
        <taxon>Dinosauria</taxon>
        <taxon>Saurischia</taxon>
        <taxon>Theropoda</taxon>
        <taxon>Coelurosauria</taxon>
        <taxon>Aves</taxon>
        <taxon>Neognathae</taxon>
        <taxon>Neoaves</taxon>
        <taxon>Telluraves</taxon>
        <taxon>Australaves</taxon>
        <taxon>Passeriformes</taxon>
        <taxon>Corvoidea</taxon>
        <taxon>Corvidae</taxon>
        <taxon>Corvus</taxon>
    </lineage>
</organism>
<dbReference type="SUPFAM" id="SSF48726">
    <property type="entry name" value="Immunoglobulin"/>
    <property type="match status" value="1"/>
</dbReference>
<dbReference type="Pfam" id="PF07686">
    <property type="entry name" value="V-set"/>
    <property type="match status" value="1"/>
</dbReference>
<keyword evidence="7" id="KW-1185">Reference proteome</keyword>
<evidence type="ECO:0000256" key="3">
    <source>
        <dbReference type="ARBA" id="ARBA00043265"/>
    </source>
</evidence>
<dbReference type="AlphaFoldDB" id="A0A8U7NHY3"/>